<protein>
    <recommendedName>
        <fullName evidence="6 7">Large ribosomal subunit protein uL18</fullName>
    </recommendedName>
</protein>
<comment type="function">
    <text evidence="7">This is one of the proteins that bind and probably mediate the attachment of the 5S RNA into the large ribosomal subunit, where it forms part of the central protuberance.</text>
</comment>
<keyword evidence="5 7" id="KW-0687">Ribonucleoprotein</keyword>
<dbReference type="PANTHER" id="PTHR12899">
    <property type="entry name" value="39S RIBOSOMAL PROTEIN L18, MITOCHONDRIAL"/>
    <property type="match status" value="1"/>
</dbReference>
<reference evidence="9" key="1">
    <citation type="journal article" date="2019" name="Int. J. Syst. Evol. Microbiol.">
        <title>The Global Catalogue of Microorganisms (GCM) 10K type strain sequencing project: providing services to taxonomists for standard genome sequencing and annotation.</title>
        <authorList>
            <consortium name="The Broad Institute Genomics Platform"/>
            <consortium name="The Broad Institute Genome Sequencing Center for Infectious Disease"/>
            <person name="Wu L."/>
            <person name="Ma J."/>
        </authorList>
    </citation>
    <scope>NUCLEOTIDE SEQUENCE [LARGE SCALE GENOMIC DNA]</scope>
    <source>
        <strain evidence="9">KCTC 42182</strain>
    </source>
</reference>
<comment type="caution">
    <text evidence="8">The sequence shown here is derived from an EMBL/GenBank/DDBJ whole genome shotgun (WGS) entry which is preliminary data.</text>
</comment>
<dbReference type="RefSeq" id="WP_379729155.1">
    <property type="nucleotide sequence ID" value="NZ_JBHRYJ010000004.1"/>
</dbReference>
<evidence type="ECO:0000256" key="4">
    <source>
        <dbReference type="ARBA" id="ARBA00022980"/>
    </source>
</evidence>
<name>A0ABV7VL92_9PROT</name>
<evidence type="ECO:0000256" key="6">
    <source>
        <dbReference type="ARBA" id="ARBA00035197"/>
    </source>
</evidence>
<organism evidence="8 9">
    <name type="scientific">Ferrovibrio xuzhouensis</name>
    <dbReference type="NCBI Taxonomy" id="1576914"/>
    <lineage>
        <taxon>Bacteria</taxon>
        <taxon>Pseudomonadati</taxon>
        <taxon>Pseudomonadota</taxon>
        <taxon>Alphaproteobacteria</taxon>
        <taxon>Rhodospirillales</taxon>
        <taxon>Rhodospirillaceae</taxon>
        <taxon>Ferrovibrio</taxon>
    </lineage>
</organism>
<dbReference type="InterPro" id="IPR057268">
    <property type="entry name" value="Ribosomal_L18"/>
</dbReference>
<comment type="subunit">
    <text evidence="7">Part of the 50S ribosomal subunit; part of the 5S rRNA/L5/L18/L25 subcomplex. Contacts the 5S and 23S rRNAs.</text>
</comment>
<evidence type="ECO:0000256" key="7">
    <source>
        <dbReference type="HAMAP-Rule" id="MF_01337"/>
    </source>
</evidence>
<evidence type="ECO:0000256" key="5">
    <source>
        <dbReference type="ARBA" id="ARBA00023274"/>
    </source>
</evidence>
<dbReference type="EMBL" id="JBHRYJ010000004">
    <property type="protein sequence ID" value="MFC3677571.1"/>
    <property type="molecule type" value="Genomic_DNA"/>
</dbReference>
<evidence type="ECO:0000313" key="8">
    <source>
        <dbReference type="EMBL" id="MFC3677571.1"/>
    </source>
</evidence>
<dbReference type="HAMAP" id="MF_01337_B">
    <property type="entry name" value="Ribosomal_uL18_B"/>
    <property type="match status" value="1"/>
</dbReference>
<sequence>MKTRLNDLNERRKERNRTRIRTAAHGRARLSVHRTSRYIYAQVIDDTKGVTVAAASSLEAGLRGSLKTGADTKAASEVGKLIAERAKAAGITEVIFDRGAYLFHGRIKALADAAREAGLSF</sequence>
<keyword evidence="4 7" id="KW-0689">Ribosomal protein</keyword>
<dbReference type="Pfam" id="PF00861">
    <property type="entry name" value="Ribosomal_L18p"/>
    <property type="match status" value="1"/>
</dbReference>
<dbReference type="CDD" id="cd00432">
    <property type="entry name" value="Ribosomal_L18_L5e"/>
    <property type="match status" value="1"/>
</dbReference>
<evidence type="ECO:0000256" key="2">
    <source>
        <dbReference type="ARBA" id="ARBA00022730"/>
    </source>
</evidence>
<proteinExistence type="inferred from homology"/>
<comment type="similarity">
    <text evidence="1 7">Belongs to the universal ribosomal protein uL18 family.</text>
</comment>
<dbReference type="InterPro" id="IPR005484">
    <property type="entry name" value="Ribosomal_uL18_bac/plant/anim"/>
</dbReference>
<dbReference type="PANTHER" id="PTHR12899:SF3">
    <property type="entry name" value="LARGE RIBOSOMAL SUBUNIT PROTEIN UL18M"/>
    <property type="match status" value="1"/>
</dbReference>
<evidence type="ECO:0000256" key="3">
    <source>
        <dbReference type="ARBA" id="ARBA00022884"/>
    </source>
</evidence>
<accession>A0ABV7VL92</accession>
<keyword evidence="3 7" id="KW-0694">RNA-binding</keyword>
<dbReference type="InterPro" id="IPR004389">
    <property type="entry name" value="Ribosomal_uL18_bac-type"/>
</dbReference>
<dbReference type="Gene3D" id="3.30.420.100">
    <property type="match status" value="1"/>
</dbReference>
<keyword evidence="2 7" id="KW-0699">rRNA-binding</keyword>
<dbReference type="Proteomes" id="UP001595711">
    <property type="component" value="Unassembled WGS sequence"/>
</dbReference>
<gene>
    <name evidence="7 8" type="primary">rplR</name>
    <name evidence="8" type="ORF">ACFOOQ_18595</name>
</gene>
<evidence type="ECO:0000256" key="1">
    <source>
        <dbReference type="ARBA" id="ARBA00007116"/>
    </source>
</evidence>
<keyword evidence="9" id="KW-1185">Reference proteome</keyword>
<dbReference type="NCBIfam" id="TIGR00060">
    <property type="entry name" value="L18_bact"/>
    <property type="match status" value="1"/>
</dbReference>
<evidence type="ECO:0000313" key="9">
    <source>
        <dbReference type="Proteomes" id="UP001595711"/>
    </source>
</evidence>
<dbReference type="SUPFAM" id="SSF53137">
    <property type="entry name" value="Translational machinery components"/>
    <property type="match status" value="1"/>
</dbReference>
<dbReference type="GO" id="GO:0005840">
    <property type="term" value="C:ribosome"/>
    <property type="evidence" value="ECO:0007669"/>
    <property type="project" value="UniProtKB-KW"/>
</dbReference>